<gene>
    <name evidence="2" type="ORF">FKW77_005252</name>
</gene>
<keyword evidence="3" id="KW-1185">Reference proteome</keyword>
<protein>
    <submittedName>
        <fullName evidence="2">Uncharacterized protein</fullName>
    </submittedName>
</protein>
<evidence type="ECO:0000313" key="3">
    <source>
        <dbReference type="Proteomes" id="UP000316270"/>
    </source>
</evidence>
<feature type="chain" id="PRO_5022066539" evidence="1">
    <location>
        <begin position="19"/>
        <end position="461"/>
    </location>
</feature>
<accession>A0A517KZG8</accession>
<dbReference type="AlphaFoldDB" id="A0A517KZG8"/>
<dbReference type="OrthoDB" id="4142625at2759"/>
<name>A0A517KZG8_9PEZI</name>
<reference evidence="2 3" key="1">
    <citation type="submission" date="2019-07" db="EMBL/GenBank/DDBJ databases">
        <title>Finished genome of Venturia effusa.</title>
        <authorList>
            <person name="Young C.A."/>
            <person name="Cox M.P."/>
            <person name="Ganley A.R.D."/>
            <person name="David W.J."/>
        </authorList>
    </citation>
    <scope>NUCLEOTIDE SEQUENCE [LARGE SCALE GENOMIC DNA]</scope>
    <source>
        <strain evidence="3">albino</strain>
    </source>
</reference>
<organism evidence="2 3">
    <name type="scientific">Venturia effusa</name>
    <dbReference type="NCBI Taxonomy" id="50376"/>
    <lineage>
        <taxon>Eukaryota</taxon>
        <taxon>Fungi</taxon>
        <taxon>Dikarya</taxon>
        <taxon>Ascomycota</taxon>
        <taxon>Pezizomycotina</taxon>
        <taxon>Dothideomycetes</taxon>
        <taxon>Pleosporomycetidae</taxon>
        <taxon>Venturiales</taxon>
        <taxon>Venturiaceae</taxon>
        <taxon>Venturia</taxon>
    </lineage>
</organism>
<evidence type="ECO:0000256" key="1">
    <source>
        <dbReference type="SAM" id="SignalP"/>
    </source>
</evidence>
<dbReference type="Proteomes" id="UP000316270">
    <property type="component" value="Chromosome 2"/>
</dbReference>
<proteinExistence type="predicted"/>
<evidence type="ECO:0000313" key="2">
    <source>
        <dbReference type="EMBL" id="QDS68772.1"/>
    </source>
</evidence>
<dbReference type="EMBL" id="CP042186">
    <property type="protein sequence ID" value="QDS68772.1"/>
    <property type="molecule type" value="Genomic_DNA"/>
</dbReference>
<sequence length="461" mass="49292">MKLITLVPLGTIITIVSGGPLHSDVLSKRQGLAGTIIDLAAKAIGAGKVADPLGAAPRRFETESPIKLPGVKRVKIRAGPYAVPNMGKKSLNGHAGMLENYPDNVVEKPCSDACTILQQQAGLEYADGSNANIDTGLWLHHMVHFVGGPSRWDAAGIGGFCLPHFGLGVTTSTAERFFASGNERTTFLYNTGTDMSSGSGFHITKEDKFMYMVELMNMNMEDKIVYVTMIYDILEGPLPAGWSNMKNVYLGANQCSTSEVNPPKESGSFTISSKPWTPTYEGKIASVGGHLHDGGVSVDIMTNPDSPLCKTTTKYSETPDYIFRGTAMGGDKTAQNHISSMDGCKSSDYAGQEMKKSQSWIISGNYDYDAHEGNIEKGKQMEIMATAVVMVQVAPGPVPKPVSRLLESSKANLTGQEMAPEGTNRVLEGEASRDLFLRVTESPPGLCVAKVSAPTGPCEAI</sequence>
<keyword evidence="1" id="KW-0732">Signal</keyword>
<feature type="signal peptide" evidence="1">
    <location>
        <begin position="1"/>
        <end position="18"/>
    </location>
</feature>